<dbReference type="Proteomes" id="UP000026961">
    <property type="component" value="Chromosome 8"/>
</dbReference>
<dbReference type="HOGENOM" id="CLU_2487073_0_0_1"/>
<evidence type="ECO:0000256" key="1">
    <source>
        <dbReference type="SAM" id="MobiDB-lite"/>
    </source>
</evidence>
<name>A0A0E0AVC9_9ORYZ</name>
<sequence length="87" mass="9645">MEVSMATVLAMGALTPFASPVLLSRLLERDVPIDNELFPHVNRVRARPPHPREPDKAATPPHSARRSNLQESRPLQLRSLAVRAGSF</sequence>
<protein>
    <submittedName>
        <fullName evidence="2">Uncharacterized protein</fullName>
    </submittedName>
</protein>
<reference evidence="2" key="2">
    <citation type="submission" date="2018-05" db="EMBL/GenBank/DDBJ databases">
        <title>OgluRS3 (Oryza glumaepatula Reference Sequence Version 3).</title>
        <authorList>
            <person name="Zhang J."/>
            <person name="Kudrna D."/>
            <person name="Lee S."/>
            <person name="Talag J."/>
            <person name="Welchert J."/>
            <person name="Wing R.A."/>
        </authorList>
    </citation>
    <scope>NUCLEOTIDE SEQUENCE [LARGE SCALE GENOMIC DNA]</scope>
</reference>
<dbReference type="AlphaFoldDB" id="A0A0E0AVC9"/>
<proteinExistence type="predicted"/>
<accession>A0A0E0AVC9</accession>
<reference evidence="2" key="1">
    <citation type="submission" date="2015-04" db="UniProtKB">
        <authorList>
            <consortium name="EnsemblPlants"/>
        </authorList>
    </citation>
    <scope>IDENTIFICATION</scope>
</reference>
<feature type="region of interest" description="Disordered" evidence="1">
    <location>
        <begin position="41"/>
        <end position="75"/>
    </location>
</feature>
<dbReference type="EnsemblPlants" id="OGLUM08G15530.1">
    <property type="protein sequence ID" value="OGLUM08G15530.1"/>
    <property type="gene ID" value="OGLUM08G15530"/>
</dbReference>
<keyword evidence="3" id="KW-1185">Reference proteome</keyword>
<organism evidence="2">
    <name type="scientific">Oryza glumipatula</name>
    <dbReference type="NCBI Taxonomy" id="40148"/>
    <lineage>
        <taxon>Eukaryota</taxon>
        <taxon>Viridiplantae</taxon>
        <taxon>Streptophyta</taxon>
        <taxon>Embryophyta</taxon>
        <taxon>Tracheophyta</taxon>
        <taxon>Spermatophyta</taxon>
        <taxon>Magnoliopsida</taxon>
        <taxon>Liliopsida</taxon>
        <taxon>Poales</taxon>
        <taxon>Poaceae</taxon>
        <taxon>BOP clade</taxon>
        <taxon>Oryzoideae</taxon>
        <taxon>Oryzeae</taxon>
        <taxon>Oryzinae</taxon>
        <taxon>Oryza</taxon>
    </lineage>
</organism>
<evidence type="ECO:0000313" key="2">
    <source>
        <dbReference type="EnsemblPlants" id="OGLUM08G15530.1"/>
    </source>
</evidence>
<evidence type="ECO:0000313" key="3">
    <source>
        <dbReference type="Proteomes" id="UP000026961"/>
    </source>
</evidence>
<dbReference type="Gramene" id="OGLUM08G15530.1">
    <property type="protein sequence ID" value="OGLUM08G15530.1"/>
    <property type="gene ID" value="OGLUM08G15530"/>
</dbReference>